<dbReference type="NCBIfam" id="TIGR03504">
    <property type="entry name" value="FimV_Cterm"/>
    <property type="match status" value="1"/>
</dbReference>
<keyword evidence="2" id="KW-0472">Membrane</keyword>
<dbReference type="RefSeq" id="WP_089072653.1">
    <property type="nucleotide sequence ID" value="NZ_CBCSAM010000007.1"/>
</dbReference>
<feature type="transmembrane region" description="Helical" evidence="2">
    <location>
        <begin position="21"/>
        <end position="43"/>
    </location>
</feature>
<feature type="region of interest" description="Disordered" evidence="1">
    <location>
        <begin position="194"/>
        <end position="223"/>
    </location>
</feature>
<feature type="region of interest" description="Disordered" evidence="1">
    <location>
        <begin position="139"/>
        <end position="179"/>
    </location>
</feature>
<evidence type="ECO:0000313" key="4">
    <source>
        <dbReference type="Proteomes" id="UP000242175"/>
    </source>
</evidence>
<sequence>MEFFIQFLNWIKSLFEGNHDFISITLLGILVISIILIILLLLLPTRSAENNKQNRKEKKTNEQHVIPSMQQNFEPSFVTEGVKQVNNERLKNNVNIHFDNREELIVPEVFTNQNLFDINQKHRSIVPNDQNTENQKISFDVGDISEQNDETFPSFSRKGKDKHYPEASFNKNNKDQNTENQKISFDVGEISEQNDETFPSFSGKKEDEHYPEAPFNKNNNISDINKDRSKYDVQKEHNIDIFNKSNLSDANVKTELHNIKNEKVIQIDDFQSDFTQAVSSEDVILSDNKKNENFKKVKNSLSDILPSIQACDVDDDGDILHLLDLAKMYIELKDKGAAVELLSDVIKSNNDIYKKEALDLLKKID</sequence>
<dbReference type="KEGG" id="pmai:CF386_00900"/>
<proteinExistence type="predicted"/>
<protein>
    <recommendedName>
        <fullName evidence="5">FimV domain-containing protein</fullName>
    </recommendedName>
</protein>
<name>A0A220VCP3_9GAMM</name>
<dbReference type="EMBL" id="CP022355">
    <property type="protein sequence ID" value="ASK77743.1"/>
    <property type="molecule type" value="Genomic_DNA"/>
</dbReference>
<gene>
    <name evidence="3" type="ORF">CF386_00900</name>
</gene>
<organism evidence="3 4">
    <name type="scientific">Paraphotobacterium marinum</name>
    <dbReference type="NCBI Taxonomy" id="1755811"/>
    <lineage>
        <taxon>Bacteria</taxon>
        <taxon>Pseudomonadati</taxon>
        <taxon>Pseudomonadota</taxon>
        <taxon>Gammaproteobacteria</taxon>
        <taxon>Vibrionales</taxon>
        <taxon>Vibrionaceae</taxon>
        <taxon>Paraphotobacterium</taxon>
    </lineage>
</organism>
<evidence type="ECO:0000256" key="2">
    <source>
        <dbReference type="SAM" id="Phobius"/>
    </source>
</evidence>
<dbReference type="Gene3D" id="1.20.58.2200">
    <property type="match status" value="1"/>
</dbReference>
<keyword evidence="4" id="KW-1185">Reference proteome</keyword>
<keyword evidence="2" id="KW-1133">Transmembrane helix</keyword>
<dbReference type="InterPro" id="IPR038440">
    <property type="entry name" value="FimV_C_sf"/>
</dbReference>
<dbReference type="AlphaFoldDB" id="A0A220VCP3"/>
<evidence type="ECO:0008006" key="5">
    <source>
        <dbReference type="Google" id="ProtNLM"/>
    </source>
</evidence>
<dbReference type="InterPro" id="IPR020011">
    <property type="entry name" value="FimV_C"/>
</dbReference>
<accession>A0A220VCP3</accession>
<reference evidence="3 4" key="1">
    <citation type="journal article" date="2016" name="Int. J. Syst. Evol. Microbiol.">
        <title>Paraphotobacterium marinum gen. nov., sp. nov., a member of the family Vibrionaceae, isolated from surface seawater.</title>
        <authorList>
            <person name="Huang Z."/>
            <person name="Dong C."/>
            <person name="Shao Z."/>
        </authorList>
    </citation>
    <scope>NUCLEOTIDE SEQUENCE [LARGE SCALE GENOMIC DNA]</scope>
    <source>
        <strain evidence="3 4">NSCS20N07D</strain>
    </source>
</reference>
<evidence type="ECO:0000313" key="3">
    <source>
        <dbReference type="EMBL" id="ASK77743.1"/>
    </source>
</evidence>
<evidence type="ECO:0000256" key="1">
    <source>
        <dbReference type="SAM" id="MobiDB-lite"/>
    </source>
</evidence>
<dbReference type="Proteomes" id="UP000242175">
    <property type="component" value="Chromosome large"/>
</dbReference>
<keyword evidence="2" id="KW-0812">Transmembrane</keyword>